<proteinExistence type="inferred from homology"/>
<dbReference type="CDD" id="cd04489">
    <property type="entry name" value="ExoVII_LU_OBF"/>
    <property type="match status" value="1"/>
</dbReference>
<keyword evidence="2 5" id="KW-0540">Nuclease</keyword>
<evidence type="ECO:0000256" key="3">
    <source>
        <dbReference type="ARBA" id="ARBA00022801"/>
    </source>
</evidence>
<dbReference type="GO" id="GO:0005737">
    <property type="term" value="C:cytoplasm"/>
    <property type="evidence" value="ECO:0007669"/>
    <property type="project" value="UniProtKB-SubCell"/>
</dbReference>
<evidence type="ECO:0000313" key="8">
    <source>
        <dbReference type="EMBL" id="SEA38010.1"/>
    </source>
</evidence>
<keyword evidence="9" id="KW-1185">Reference proteome</keyword>
<dbReference type="GO" id="GO:0006308">
    <property type="term" value="P:DNA catabolic process"/>
    <property type="evidence" value="ECO:0007669"/>
    <property type="project" value="UniProtKB-UniRule"/>
</dbReference>
<dbReference type="InterPro" id="IPR025824">
    <property type="entry name" value="OB-fold_nuc-bd_dom"/>
</dbReference>
<organism evidence="8 9">
    <name type="scientific">Chitinophaga terrae</name>
    <name type="common">ex Kim and Jung 2007</name>
    <dbReference type="NCBI Taxonomy" id="408074"/>
    <lineage>
        <taxon>Bacteria</taxon>
        <taxon>Pseudomonadati</taxon>
        <taxon>Bacteroidota</taxon>
        <taxon>Chitinophagia</taxon>
        <taxon>Chitinophagales</taxon>
        <taxon>Chitinophagaceae</taxon>
        <taxon>Chitinophaga</taxon>
    </lineage>
</organism>
<dbReference type="PANTHER" id="PTHR30008">
    <property type="entry name" value="EXODEOXYRIBONUCLEASE 7 LARGE SUBUNIT"/>
    <property type="match status" value="1"/>
</dbReference>
<reference evidence="9" key="1">
    <citation type="submission" date="2016-10" db="EMBL/GenBank/DDBJ databases">
        <authorList>
            <person name="Varghese N."/>
            <person name="Submissions S."/>
        </authorList>
    </citation>
    <scope>NUCLEOTIDE SEQUENCE [LARGE SCALE GENOMIC DNA]</scope>
    <source>
        <strain evidence="9">DSM 23920</strain>
    </source>
</reference>
<dbReference type="GO" id="GO:0003676">
    <property type="term" value="F:nucleic acid binding"/>
    <property type="evidence" value="ECO:0007669"/>
    <property type="project" value="InterPro"/>
</dbReference>
<dbReference type="Pfam" id="PF02601">
    <property type="entry name" value="Exonuc_VII_L"/>
    <property type="match status" value="1"/>
</dbReference>
<dbReference type="AlphaFoldDB" id="A0A1H4AQ04"/>
<dbReference type="GO" id="GO:0008855">
    <property type="term" value="F:exodeoxyribonuclease VII activity"/>
    <property type="evidence" value="ECO:0007669"/>
    <property type="project" value="UniProtKB-UniRule"/>
</dbReference>
<dbReference type="EMBL" id="FNRL01000006">
    <property type="protein sequence ID" value="SEA38010.1"/>
    <property type="molecule type" value="Genomic_DNA"/>
</dbReference>
<dbReference type="EC" id="3.1.11.6" evidence="5"/>
<feature type="domain" description="Exonuclease VII large subunit C-terminal" evidence="6">
    <location>
        <begin position="151"/>
        <end position="464"/>
    </location>
</feature>
<accession>A0A1H4AQ04</accession>
<evidence type="ECO:0000259" key="7">
    <source>
        <dbReference type="Pfam" id="PF13742"/>
    </source>
</evidence>
<evidence type="ECO:0000313" key="9">
    <source>
        <dbReference type="Proteomes" id="UP000199656"/>
    </source>
</evidence>
<comment type="similarity">
    <text evidence="5">Belongs to the XseA family.</text>
</comment>
<feature type="domain" description="OB-fold nucleic acid binding" evidence="7">
    <location>
        <begin position="8"/>
        <end position="115"/>
    </location>
</feature>
<comment type="catalytic activity">
    <reaction evidence="5">
        <text>Exonucleolytic cleavage in either 5'- to 3'- or 3'- to 5'-direction to yield nucleoside 5'-phosphates.</text>
        <dbReference type="EC" id="3.1.11.6"/>
    </reaction>
</comment>
<keyword evidence="1" id="KW-0963">Cytoplasm</keyword>
<sequence>MHMFSSIKLSELTGQIQQTLNNAFASQTYWVVADVTNHSFYSQKGYHYFDLVEKDVQGGGIVAKVSAVAWGTGAERIREFEIVTGQQFKNDIHVLVRVAVSFHQIHGLQITLLDIDTNFTVGLLEQQKQATLLRLVTTYPEFIRQSGNRYITRNNQLQMNQVIQRIAVVSSGNSAGYQDFIHTIRNNHFGYSFQVDNYFTVVQGEAQAELVQQRLIDIYNSGIAYDVVVIIRGGGAQTDFLLFDTFLVGRAVARFPIPIITGIGHQKNETIADLMAHTAVKTPTKAAEMIIAHNRMFEEKLTQLRQQIIIRSQQLFSRNLQVLSSLQGGIINTTKDLITAQKENVVAHQHTIAQAAKGMLANKKQDLSAVSGTLLLKPRMVVAKRQNDIAMTIAALQSSGRLYFQRKNSQIAHYVSLCQLMDPAHILKRGFAIIHHNGKIVGNAASISEGAGIEIQMSDARMKATINSKTNEHE</sequence>
<evidence type="ECO:0000256" key="1">
    <source>
        <dbReference type="ARBA" id="ARBA00022490"/>
    </source>
</evidence>
<keyword evidence="4 5" id="KW-0269">Exonuclease</keyword>
<evidence type="ECO:0000256" key="5">
    <source>
        <dbReference type="RuleBase" id="RU004355"/>
    </source>
</evidence>
<dbReference type="STRING" id="408074.SAMN05660909_01706"/>
<dbReference type="Pfam" id="PF13742">
    <property type="entry name" value="tRNA_anti_2"/>
    <property type="match status" value="1"/>
</dbReference>
<comment type="subcellular location">
    <subcellularLocation>
        <location evidence="5">Cytoplasm</location>
    </subcellularLocation>
</comment>
<dbReference type="PANTHER" id="PTHR30008:SF0">
    <property type="entry name" value="EXODEOXYRIBONUCLEASE 7 LARGE SUBUNIT"/>
    <property type="match status" value="1"/>
</dbReference>
<evidence type="ECO:0000256" key="4">
    <source>
        <dbReference type="ARBA" id="ARBA00022839"/>
    </source>
</evidence>
<protein>
    <recommendedName>
        <fullName evidence="5">Exodeoxyribonuclease 7 large subunit</fullName>
        <ecNumber evidence="5">3.1.11.6</ecNumber>
    </recommendedName>
</protein>
<gene>
    <name evidence="8" type="ORF">SAMN05660909_01706</name>
</gene>
<dbReference type="InterPro" id="IPR003753">
    <property type="entry name" value="Exonuc_VII_L"/>
</dbReference>
<dbReference type="InterPro" id="IPR020579">
    <property type="entry name" value="Exonuc_VII_lsu_C"/>
</dbReference>
<dbReference type="NCBIfam" id="TIGR00237">
    <property type="entry name" value="xseA"/>
    <property type="match status" value="1"/>
</dbReference>
<dbReference type="GO" id="GO:0009318">
    <property type="term" value="C:exodeoxyribonuclease VII complex"/>
    <property type="evidence" value="ECO:0007669"/>
    <property type="project" value="UniProtKB-UniRule"/>
</dbReference>
<evidence type="ECO:0000259" key="6">
    <source>
        <dbReference type="Pfam" id="PF02601"/>
    </source>
</evidence>
<name>A0A1H4AQ04_9BACT</name>
<dbReference type="Proteomes" id="UP000199656">
    <property type="component" value="Unassembled WGS sequence"/>
</dbReference>
<dbReference type="OrthoDB" id="9802795at2"/>
<keyword evidence="3 5" id="KW-0378">Hydrolase</keyword>
<evidence type="ECO:0000256" key="2">
    <source>
        <dbReference type="ARBA" id="ARBA00022722"/>
    </source>
</evidence>